<gene>
    <name evidence="3" type="primary">LOC130502353</name>
</gene>
<dbReference type="KEGG" id="rsz:130502353"/>
<dbReference type="InterPro" id="IPR024286">
    <property type="entry name" value="DUF3700"/>
</dbReference>
<dbReference type="Pfam" id="PF12481">
    <property type="entry name" value="DUF3700"/>
    <property type="match status" value="1"/>
</dbReference>
<proteinExistence type="predicted"/>
<dbReference type="InterPro" id="IPR044828">
    <property type="entry name" value="TSJT1-like"/>
</dbReference>
<dbReference type="InterPro" id="IPR029055">
    <property type="entry name" value="Ntn_hydrolases_N"/>
</dbReference>
<reference evidence="3" key="1">
    <citation type="submission" date="2025-08" db="UniProtKB">
        <authorList>
            <consortium name="RefSeq"/>
        </authorList>
    </citation>
    <scope>IDENTIFICATION</scope>
    <source>
        <tissue evidence="3">Leaf</tissue>
    </source>
</reference>
<dbReference type="GeneID" id="130502353"/>
<dbReference type="PANTHER" id="PTHR45952:SF4">
    <property type="entry name" value="ALUMINUM INDUCED PROTEIN WITH YGL AND LRDR MOTIFS"/>
    <property type="match status" value="1"/>
</dbReference>
<dbReference type="OrthoDB" id="1022959at2759"/>
<keyword evidence="2" id="KW-1185">Reference proteome</keyword>
<dbReference type="Gene3D" id="3.60.20.10">
    <property type="entry name" value="Glutamine Phosphoribosylpyrophosphate, subunit 1, domain 1"/>
    <property type="match status" value="1"/>
</dbReference>
<dbReference type="PANTHER" id="PTHR45952">
    <property type="entry name" value="ALUMINUM INDUCED PROTEIN WITH YGL AND LRDR MOTIFS"/>
    <property type="match status" value="1"/>
</dbReference>
<dbReference type="RefSeq" id="XP_056853119.1">
    <property type="nucleotide sequence ID" value="XM_056997139.1"/>
</dbReference>
<dbReference type="AlphaFoldDB" id="A0A9W3CNW3"/>
<feature type="domain" description="DUF3700" evidence="1">
    <location>
        <begin position="2"/>
        <end position="217"/>
    </location>
</feature>
<organism evidence="2 3">
    <name type="scientific">Raphanus sativus</name>
    <name type="common">Radish</name>
    <name type="synonym">Raphanus raphanistrum var. sativus</name>
    <dbReference type="NCBI Taxonomy" id="3726"/>
    <lineage>
        <taxon>Eukaryota</taxon>
        <taxon>Viridiplantae</taxon>
        <taxon>Streptophyta</taxon>
        <taxon>Embryophyta</taxon>
        <taxon>Tracheophyta</taxon>
        <taxon>Spermatophyta</taxon>
        <taxon>Magnoliopsida</taxon>
        <taxon>eudicotyledons</taxon>
        <taxon>Gunneridae</taxon>
        <taxon>Pentapetalae</taxon>
        <taxon>rosids</taxon>
        <taxon>malvids</taxon>
        <taxon>Brassicales</taxon>
        <taxon>Brassicaceae</taxon>
        <taxon>Brassiceae</taxon>
        <taxon>Raphanus</taxon>
    </lineage>
</organism>
<protein>
    <submittedName>
        <fullName evidence="3">Uncharacterized protein LOC130502353</fullName>
    </submittedName>
</protein>
<evidence type="ECO:0000259" key="1">
    <source>
        <dbReference type="SMART" id="SM01172"/>
    </source>
</evidence>
<accession>A0A9W3CNW3</accession>
<sequence length="223" mass="25005">MLAVFHKSLTEPSLKLMGTVVVDNLPTEQSEETMKELSRLFKDEHKEPMAIHLLPHCILNTVLDHKSVITPSVLAVKDDVVCIFRGTIENRAEIAASCHHPIPKKDAVVVLWVYNNLGTKEDETPWIDAVKQFKGGFSFVLYDAKRKSFFVTSGLDGIPCYWGLSQHGTILFSSCLEMASTKCENFYGQIPKGCYYASGKGLRNFETPDVELKPEFVPPPENQ</sequence>
<dbReference type="SMART" id="SM01172">
    <property type="entry name" value="DUF3700"/>
    <property type="match status" value="1"/>
</dbReference>
<dbReference type="SUPFAM" id="SSF56235">
    <property type="entry name" value="N-terminal nucleophile aminohydrolases (Ntn hydrolases)"/>
    <property type="match status" value="1"/>
</dbReference>
<dbReference type="Proteomes" id="UP000504610">
    <property type="component" value="Unplaced"/>
</dbReference>
<name>A0A9W3CNW3_RAPSA</name>
<evidence type="ECO:0000313" key="2">
    <source>
        <dbReference type="Proteomes" id="UP000504610"/>
    </source>
</evidence>
<evidence type="ECO:0000313" key="3">
    <source>
        <dbReference type="RefSeq" id="XP_056853119.1"/>
    </source>
</evidence>